<sequence>MQTKLRLANEIITHTDHGLYCTKNGRNTKIWDLIREFHIRRNCSSDSDHEENMRISGEDFNGCIRLNCVLNCLDIELIGQERNESGVKE</sequence>
<comment type="caution">
    <text evidence="1">The sequence shown here is derived from an EMBL/GenBank/DDBJ whole genome shotgun (WGS) entry which is preliminary data.</text>
</comment>
<accession>A0A5J4W618</accession>
<dbReference type="Proteomes" id="UP000324800">
    <property type="component" value="Unassembled WGS sequence"/>
</dbReference>
<dbReference type="AlphaFoldDB" id="A0A5J4W618"/>
<dbReference type="EMBL" id="SNRW01003301">
    <property type="protein sequence ID" value="KAA6390210.1"/>
    <property type="molecule type" value="Genomic_DNA"/>
</dbReference>
<protein>
    <submittedName>
        <fullName evidence="1">Uncharacterized protein</fullName>
    </submittedName>
</protein>
<evidence type="ECO:0000313" key="1">
    <source>
        <dbReference type="EMBL" id="KAA6390210.1"/>
    </source>
</evidence>
<name>A0A5J4W618_9EUKA</name>
<reference evidence="1 2" key="1">
    <citation type="submission" date="2019-03" db="EMBL/GenBank/DDBJ databases">
        <title>Single cell metagenomics reveals metabolic interactions within the superorganism composed of flagellate Streblomastix strix and complex community of Bacteroidetes bacteria on its surface.</title>
        <authorList>
            <person name="Treitli S.C."/>
            <person name="Kolisko M."/>
            <person name="Husnik F."/>
            <person name="Keeling P."/>
            <person name="Hampl V."/>
        </authorList>
    </citation>
    <scope>NUCLEOTIDE SEQUENCE [LARGE SCALE GENOMIC DNA]</scope>
    <source>
        <strain evidence="1">ST1C</strain>
    </source>
</reference>
<proteinExistence type="predicted"/>
<evidence type="ECO:0000313" key="2">
    <source>
        <dbReference type="Proteomes" id="UP000324800"/>
    </source>
</evidence>
<organism evidence="1 2">
    <name type="scientific">Streblomastix strix</name>
    <dbReference type="NCBI Taxonomy" id="222440"/>
    <lineage>
        <taxon>Eukaryota</taxon>
        <taxon>Metamonada</taxon>
        <taxon>Preaxostyla</taxon>
        <taxon>Oxymonadida</taxon>
        <taxon>Streblomastigidae</taxon>
        <taxon>Streblomastix</taxon>
    </lineage>
</organism>
<gene>
    <name evidence="1" type="ORF">EZS28_014263</name>
</gene>